<accession>A0ABY6AZI3</accession>
<name>A0ABY6AZI3_9BURK</name>
<reference evidence="2" key="1">
    <citation type="submission" date="2022-10" db="EMBL/GenBank/DDBJ databases">
        <title>Characterization and whole genome sequencing of a new Roseateles species, isolated from fresh water.</title>
        <authorList>
            <person name="Guliayeva D.Y."/>
            <person name="Akhremchuk A.E."/>
            <person name="Sikolenko M.A."/>
            <person name="Valentovich L.N."/>
            <person name="Sidarenka A.V."/>
        </authorList>
    </citation>
    <scope>NUCLEOTIDE SEQUENCE</scope>
    <source>
        <strain evidence="2">BIM B-1768</strain>
    </source>
</reference>
<protein>
    <submittedName>
        <fullName evidence="2">DUF3658 domain-containing protein</fullName>
    </submittedName>
</protein>
<evidence type="ECO:0000313" key="2">
    <source>
        <dbReference type="EMBL" id="UXH76490.1"/>
    </source>
</evidence>
<keyword evidence="3" id="KW-1185">Reference proteome</keyword>
<proteinExistence type="predicted"/>
<feature type="domain" description="DUF3658" evidence="1">
    <location>
        <begin position="24"/>
        <end position="106"/>
    </location>
</feature>
<dbReference type="EMBL" id="CP104562">
    <property type="protein sequence ID" value="UXH76490.1"/>
    <property type="molecule type" value="Genomic_DNA"/>
</dbReference>
<dbReference type="Proteomes" id="UP001064933">
    <property type="component" value="Chromosome"/>
</dbReference>
<dbReference type="Pfam" id="PF12395">
    <property type="entry name" value="DUF3658"/>
    <property type="match status" value="1"/>
</dbReference>
<dbReference type="RefSeq" id="WP_261756221.1">
    <property type="nucleotide sequence ID" value="NZ_CP104562.2"/>
</dbReference>
<organism evidence="2 3">
    <name type="scientific">Roseateles amylovorans</name>
    <dbReference type="NCBI Taxonomy" id="2978473"/>
    <lineage>
        <taxon>Bacteria</taxon>
        <taxon>Pseudomonadati</taxon>
        <taxon>Pseudomonadota</taxon>
        <taxon>Betaproteobacteria</taxon>
        <taxon>Burkholderiales</taxon>
        <taxon>Sphaerotilaceae</taxon>
        <taxon>Roseateles</taxon>
    </lineage>
</organism>
<dbReference type="InterPro" id="IPR022123">
    <property type="entry name" value="DUF3658"/>
</dbReference>
<gene>
    <name evidence="2" type="ORF">N4261_15705</name>
</gene>
<sequence>MTSPRLTGRFVGHPVEEFQNDNARFGKLGTDIVTLSQEELDALILESVKPWGTKVAAIMANVDRALKARQIHDDDDAFDDTERRLRALIDSGHLLSDGDLNQWRTCEVRTPSRID</sequence>
<evidence type="ECO:0000313" key="3">
    <source>
        <dbReference type="Proteomes" id="UP001064933"/>
    </source>
</evidence>
<evidence type="ECO:0000259" key="1">
    <source>
        <dbReference type="Pfam" id="PF12395"/>
    </source>
</evidence>